<accession>A0ABY7SQ37</accession>
<comment type="similarity">
    <text evidence="1">Belongs to the FGGY kinase family.</text>
</comment>
<dbReference type="GO" id="GO:0016301">
    <property type="term" value="F:kinase activity"/>
    <property type="evidence" value="ECO:0007669"/>
    <property type="project" value="UniProtKB-KW"/>
</dbReference>
<evidence type="ECO:0000256" key="2">
    <source>
        <dbReference type="ARBA" id="ARBA00022679"/>
    </source>
</evidence>
<dbReference type="Gene3D" id="3.30.420.40">
    <property type="match status" value="2"/>
</dbReference>
<dbReference type="InterPro" id="IPR049382">
    <property type="entry name" value="FGGY_C_2"/>
</dbReference>
<dbReference type="SUPFAM" id="SSF53067">
    <property type="entry name" value="Actin-like ATPase domain"/>
    <property type="match status" value="1"/>
</dbReference>
<feature type="domain" description="Carbohydrate kinase FGGY C-terminal" evidence="5">
    <location>
        <begin position="246"/>
        <end position="419"/>
    </location>
</feature>
<dbReference type="InterPro" id="IPR043129">
    <property type="entry name" value="ATPase_NBD"/>
</dbReference>
<organism evidence="6 7">
    <name type="scientific">Paracoccus fistulariae</name>
    <dbReference type="NCBI Taxonomy" id="658446"/>
    <lineage>
        <taxon>Bacteria</taxon>
        <taxon>Pseudomonadati</taxon>
        <taxon>Pseudomonadota</taxon>
        <taxon>Alphaproteobacteria</taxon>
        <taxon>Rhodobacterales</taxon>
        <taxon>Paracoccaceae</taxon>
        <taxon>Paracoccus</taxon>
    </lineage>
</organism>
<sequence>MTHIAVIDIGKTNAKLALVDGESLTEIAVVTRPNRPLVGPPWPHADLEGHWQFFLANLTQFNRDHGVDAISVTTHGAAAVLLDRSARLAVPMLDYEHHGPDMLHRRYDALRPPFEETGSPRLPAGLNLGAQLHWILETHPDLSGGLGHIVTYPQYWGWRLTGQLASDVTSLGCHTDLWDPWNGRLSSLVDRMGLGGMIPAARRSNDVLGTLRQDLAAETGLPAATPVAVGIHDSNASLYPYVLGRQAPFTAVSTGTWVVAMAVGAAPQKLDARRDVLVNVNALGQPVPSARFMGGREYELIRAGSTAQPDERDRDEVLKKAMMILPAIEPGSGPFQGREMRWTTRPQTEGQRLVALSWYLALMTETCLGLIGARGPTIIEGPFARNSDFIDMLAALRPDGVETAISATGTSAGAALLCLPGSGAPKTLRHSPSEQGAALRDYARQWRAAVIAAGQPG</sequence>
<dbReference type="RefSeq" id="WP_271883437.1">
    <property type="nucleotide sequence ID" value="NZ_CP067136.1"/>
</dbReference>
<dbReference type="InterPro" id="IPR050406">
    <property type="entry name" value="FGGY_Carb_Kinase"/>
</dbReference>
<dbReference type="CDD" id="cd07772">
    <property type="entry name" value="ASKHA_NBD_FGGY_NaCK-like"/>
    <property type="match status" value="1"/>
</dbReference>
<protein>
    <submittedName>
        <fullName evidence="6">FGGY-family carbohydrate kinase</fullName>
    </submittedName>
</protein>
<name>A0ABY7SQ37_9RHOB</name>
<dbReference type="InterPro" id="IPR018484">
    <property type="entry name" value="FGGY_N"/>
</dbReference>
<keyword evidence="3 6" id="KW-0418">Kinase</keyword>
<evidence type="ECO:0000256" key="1">
    <source>
        <dbReference type="ARBA" id="ARBA00009156"/>
    </source>
</evidence>
<evidence type="ECO:0000313" key="6">
    <source>
        <dbReference type="EMBL" id="WCR08547.1"/>
    </source>
</evidence>
<dbReference type="Proteomes" id="UP001219349">
    <property type="component" value="Chromosome"/>
</dbReference>
<dbReference type="EMBL" id="CP067136">
    <property type="protein sequence ID" value="WCR08547.1"/>
    <property type="molecule type" value="Genomic_DNA"/>
</dbReference>
<reference evidence="6 7" key="1">
    <citation type="submission" date="2021-01" db="EMBL/GenBank/DDBJ databases">
        <title>Biogeographic distribution of Paracoccus.</title>
        <authorList>
            <person name="Hollensteiner J."/>
            <person name="Leineberger J."/>
            <person name="Brinkhoff T."/>
            <person name="Daniel R."/>
        </authorList>
    </citation>
    <scope>NUCLEOTIDE SEQUENCE [LARGE SCALE GENOMIC DNA]</scope>
    <source>
        <strain evidence="6 7">KCTC 22803</strain>
    </source>
</reference>
<gene>
    <name evidence="6" type="ORF">JHX87_06955</name>
</gene>
<evidence type="ECO:0000256" key="3">
    <source>
        <dbReference type="ARBA" id="ARBA00022777"/>
    </source>
</evidence>
<keyword evidence="2" id="KW-0808">Transferase</keyword>
<evidence type="ECO:0000259" key="4">
    <source>
        <dbReference type="Pfam" id="PF00370"/>
    </source>
</evidence>
<keyword evidence="7" id="KW-1185">Reference proteome</keyword>
<dbReference type="Pfam" id="PF21546">
    <property type="entry name" value="FGGY_C_2"/>
    <property type="match status" value="1"/>
</dbReference>
<dbReference type="Pfam" id="PF00370">
    <property type="entry name" value="FGGY_N"/>
    <property type="match status" value="1"/>
</dbReference>
<dbReference type="PANTHER" id="PTHR43095:SF3">
    <property type="entry name" value="L-XYLULOSE_3-KETO-L-GULONATE KINASE"/>
    <property type="match status" value="1"/>
</dbReference>
<evidence type="ECO:0000259" key="5">
    <source>
        <dbReference type="Pfam" id="PF21546"/>
    </source>
</evidence>
<proteinExistence type="inferred from homology"/>
<dbReference type="PANTHER" id="PTHR43095">
    <property type="entry name" value="SUGAR KINASE"/>
    <property type="match status" value="1"/>
</dbReference>
<evidence type="ECO:0000313" key="7">
    <source>
        <dbReference type="Proteomes" id="UP001219349"/>
    </source>
</evidence>
<feature type="domain" description="Carbohydrate kinase FGGY N-terminal" evidence="4">
    <location>
        <begin position="5"/>
        <end position="238"/>
    </location>
</feature>